<keyword evidence="2" id="KW-1185">Reference proteome</keyword>
<evidence type="ECO:0000313" key="2">
    <source>
        <dbReference type="Proteomes" id="UP000215127"/>
    </source>
</evidence>
<dbReference type="Proteomes" id="UP000215127">
    <property type="component" value="Chromosome 11"/>
</dbReference>
<protein>
    <submittedName>
        <fullName evidence="1">Uncharacterized protein</fullName>
    </submittedName>
</protein>
<gene>
    <name evidence="1" type="ORF">ZT3D7_G10358</name>
</gene>
<name>A0A1X7S692_ZYMT9</name>
<dbReference type="AlphaFoldDB" id="A0A1X7S692"/>
<dbReference type="EMBL" id="LT853702">
    <property type="protein sequence ID" value="SMQ55203.1"/>
    <property type="molecule type" value="Genomic_DNA"/>
</dbReference>
<accession>A0A1X7S692</accession>
<reference evidence="1 2" key="1">
    <citation type="submission" date="2016-06" db="EMBL/GenBank/DDBJ databases">
        <authorList>
            <person name="Kjaerup R.B."/>
            <person name="Dalgaard T.S."/>
            <person name="Juul-Madsen H.R."/>
        </authorList>
    </citation>
    <scope>NUCLEOTIDE SEQUENCE [LARGE SCALE GENOMIC DNA]</scope>
</reference>
<organism evidence="1 2">
    <name type="scientific">Zymoseptoria tritici (strain ST99CH_3D7)</name>
    <dbReference type="NCBI Taxonomy" id="1276538"/>
    <lineage>
        <taxon>Eukaryota</taxon>
        <taxon>Fungi</taxon>
        <taxon>Dikarya</taxon>
        <taxon>Ascomycota</taxon>
        <taxon>Pezizomycotina</taxon>
        <taxon>Dothideomycetes</taxon>
        <taxon>Dothideomycetidae</taxon>
        <taxon>Mycosphaerellales</taxon>
        <taxon>Mycosphaerellaceae</taxon>
        <taxon>Zymoseptoria</taxon>
    </lineage>
</organism>
<proteinExistence type="predicted"/>
<sequence length="93" mass="10106">MVQCSATRCVSLWHSTGTQLIARYRLASDSIPSTIDQNLARAHLAIAVAALGHPGVAFRCSEVLDTQFIWICMVIPCTNMRATARSTGGTWAR</sequence>
<evidence type="ECO:0000313" key="1">
    <source>
        <dbReference type="EMBL" id="SMQ55203.1"/>
    </source>
</evidence>